<sequence>MARITFSQEGLTPFEQLLGHNKEILEKWSSLEECIFNSNTFTSELKEQLRRTLAFNNGCQYCMAKGKPSNQIADSRILIATKTADIISKNNIIDDKHFNLLKNEFSDKEISELLALICFITASQKFGALLDLQPSCPI</sequence>
<reference evidence="1" key="1">
    <citation type="submission" date="2020-12" db="EMBL/GenBank/DDBJ databases">
        <title>Clostridium thailandense sp. nov., a novel acetogenic bacterium isolated from peat land soil in Thailand.</title>
        <authorList>
            <person name="Chaikitkaew S."/>
            <person name="Birkeland N.K."/>
        </authorList>
    </citation>
    <scope>NUCLEOTIDE SEQUENCE</scope>
    <source>
        <strain evidence="1">DSM 17425</strain>
    </source>
</reference>
<dbReference type="EMBL" id="JAEEGB010000041">
    <property type="protein sequence ID" value="MBI6875355.1"/>
    <property type="molecule type" value="Genomic_DNA"/>
</dbReference>
<dbReference type="AlphaFoldDB" id="A0A934M5Q8"/>
<dbReference type="Proteomes" id="UP000622687">
    <property type="component" value="Unassembled WGS sequence"/>
</dbReference>
<accession>A0A934M5Q8</accession>
<dbReference type="InterPro" id="IPR029032">
    <property type="entry name" value="AhpD-like"/>
</dbReference>
<evidence type="ECO:0000313" key="2">
    <source>
        <dbReference type="Proteomes" id="UP000622687"/>
    </source>
</evidence>
<evidence type="ECO:0000313" key="1">
    <source>
        <dbReference type="EMBL" id="MBI6875355.1"/>
    </source>
</evidence>
<gene>
    <name evidence="1" type="ORF">I6U51_22025</name>
</gene>
<protein>
    <submittedName>
        <fullName evidence="1">Carboxymuconolactone decarboxylase family protein</fullName>
    </submittedName>
</protein>
<organism evidence="1 2">
    <name type="scientific">Clostridium aciditolerans</name>
    <dbReference type="NCBI Taxonomy" id="339861"/>
    <lineage>
        <taxon>Bacteria</taxon>
        <taxon>Bacillati</taxon>
        <taxon>Bacillota</taxon>
        <taxon>Clostridia</taxon>
        <taxon>Eubacteriales</taxon>
        <taxon>Clostridiaceae</taxon>
        <taxon>Clostridium</taxon>
    </lineage>
</organism>
<name>A0A934M5Q8_9CLOT</name>
<dbReference type="SUPFAM" id="SSF69118">
    <property type="entry name" value="AhpD-like"/>
    <property type="match status" value="1"/>
</dbReference>
<keyword evidence="2" id="KW-1185">Reference proteome</keyword>
<comment type="caution">
    <text evidence="1">The sequence shown here is derived from an EMBL/GenBank/DDBJ whole genome shotgun (WGS) entry which is preliminary data.</text>
</comment>
<dbReference type="RefSeq" id="WP_211144707.1">
    <property type="nucleotide sequence ID" value="NZ_JAEEGB010000041.1"/>
</dbReference>
<proteinExistence type="predicted"/>
<dbReference type="Gene3D" id="1.20.1290.10">
    <property type="entry name" value="AhpD-like"/>
    <property type="match status" value="1"/>
</dbReference>